<keyword evidence="5 10" id="KW-0297">G-protein coupled receptor</keyword>
<evidence type="ECO:0000256" key="7">
    <source>
        <dbReference type="ARBA" id="ARBA00023170"/>
    </source>
</evidence>
<accession>A0A6P8J0P0</accession>
<dbReference type="InterPro" id="IPR000276">
    <property type="entry name" value="GPCR_Rhodpsn"/>
</dbReference>
<keyword evidence="4 11" id="KW-1133">Transmembrane helix</keyword>
<dbReference type="RefSeq" id="XP_031571723.1">
    <property type="nucleotide sequence ID" value="XM_031715863.1"/>
</dbReference>
<evidence type="ECO:0000313" key="15">
    <source>
        <dbReference type="RefSeq" id="XP_031571724.1"/>
    </source>
</evidence>
<dbReference type="RefSeq" id="XP_031571727.1">
    <property type="nucleotide sequence ID" value="XM_031715867.1"/>
</dbReference>
<dbReference type="PANTHER" id="PTHR24246">
    <property type="entry name" value="OLFACTORY RECEPTOR AND ADENOSINE RECEPTOR"/>
    <property type="match status" value="1"/>
</dbReference>
<dbReference type="OrthoDB" id="10034726at2759"/>
<feature type="transmembrane region" description="Helical" evidence="11">
    <location>
        <begin position="250"/>
        <end position="272"/>
    </location>
</feature>
<evidence type="ECO:0000313" key="14">
    <source>
        <dbReference type="RefSeq" id="XP_031571723.1"/>
    </source>
</evidence>
<feature type="domain" description="G-protein coupled receptors family 1 profile" evidence="12">
    <location>
        <begin position="54"/>
        <end position="308"/>
    </location>
</feature>
<dbReference type="CDD" id="cd00637">
    <property type="entry name" value="7tm_classA_rhodopsin-like"/>
    <property type="match status" value="1"/>
</dbReference>
<feature type="transmembrane region" description="Helical" evidence="11">
    <location>
        <begin position="115"/>
        <end position="133"/>
    </location>
</feature>
<keyword evidence="7 10" id="KW-0675">Receptor</keyword>
<dbReference type="GO" id="GO:0005886">
    <property type="term" value="C:plasma membrane"/>
    <property type="evidence" value="ECO:0007669"/>
    <property type="project" value="UniProtKB-SubCell"/>
</dbReference>
<gene>
    <name evidence="14 15 16 17 18" type="primary">LOC116305882</name>
</gene>
<dbReference type="PROSITE" id="PS00237">
    <property type="entry name" value="G_PROTEIN_RECEP_F1_1"/>
    <property type="match status" value="1"/>
</dbReference>
<evidence type="ECO:0000313" key="18">
    <source>
        <dbReference type="RefSeq" id="XP_031571727.1"/>
    </source>
</evidence>
<evidence type="ECO:0000313" key="13">
    <source>
        <dbReference type="Proteomes" id="UP000515163"/>
    </source>
</evidence>
<dbReference type="RefSeq" id="XP_031571726.1">
    <property type="nucleotide sequence ID" value="XM_031715866.1"/>
</dbReference>
<dbReference type="SUPFAM" id="SSF81321">
    <property type="entry name" value="Family A G protein-coupled receptor-like"/>
    <property type="match status" value="1"/>
</dbReference>
<name>A0A6P8J0P0_ACTTE</name>
<keyword evidence="13" id="KW-1185">Reference proteome</keyword>
<dbReference type="Pfam" id="PF00001">
    <property type="entry name" value="7tm_1"/>
    <property type="match status" value="1"/>
</dbReference>
<dbReference type="RefSeq" id="XP_031571724.1">
    <property type="nucleotide sequence ID" value="XM_031715864.1"/>
</dbReference>
<dbReference type="AlphaFoldDB" id="A0A6P8J0P0"/>
<feature type="transmembrane region" description="Helical" evidence="11">
    <location>
        <begin position="44"/>
        <end position="63"/>
    </location>
</feature>
<reference evidence="14 15" key="1">
    <citation type="submission" date="2025-04" db="UniProtKB">
        <authorList>
            <consortium name="RefSeq"/>
        </authorList>
    </citation>
    <scope>IDENTIFICATION</scope>
    <source>
        <tissue evidence="14 15">Tentacle</tissue>
    </source>
</reference>
<dbReference type="GeneID" id="116305882"/>
<evidence type="ECO:0000256" key="9">
    <source>
        <dbReference type="ARBA" id="ARBA00023224"/>
    </source>
</evidence>
<evidence type="ECO:0000256" key="8">
    <source>
        <dbReference type="ARBA" id="ARBA00023180"/>
    </source>
</evidence>
<evidence type="ECO:0000313" key="16">
    <source>
        <dbReference type="RefSeq" id="XP_031571725.1"/>
    </source>
</evidence>
<dbReference type="PRINTS" id="PR00237">
    <property type="entry name" value="GPCRRHODOPSN"/>
</dbReference>
<evidence type="ECO:0000256" key="1">
    <source>
        <dbReference type="ARBA" id="ARBA00004651"/>
    </source>
</evidence>
<keyword evidence="9 10" id="KW-0807">Transducer</keyword>
<keyword evidence="2" id="KW-1003">Cell membrane</keyword>
<evidence type="ECO:0000256" key="5">
    <source>
        <dbReference type="ARBA" id="ARBA00023040"/>
    </source>
</evidence>
<comment type="similarity">
    <text evidence="10">Belongs to the G-protein coupled receptor 1 family.</text>
</comment>
<dbReference type="InterPro" id="IPR017452">
    <property type="entry name" value="GPCR_Rhodpsn_7TM"/>
</dbReference>
<protein>
    <submittedName>
        <fullName evidence="14 15">Octopamine receptor-like</fullName>
    </submittedName>
</protein>
<dbReference type="Gene3D" id="1.20.1070.10">
    <property type="entry name" value="Rhodopsin 7-helix transmembrane proteins"/>
    <property type="match status" value="1"/>
</dbReference>
<keyword evidence="3 10" id="KW-0812">Transmembrane</keyword>
<keyword evidence="8" id="KW-0325">Glycoprotein</keyword>
<feature type="transmembrane region" description="Helical" evidence="11">
    <location>
        <begin position="75"/>
        <end position="95"/>
    </location>
</feature>
<evidence type="ECO:0000313" key="17">
    <source>
        <dbReference type="RefSeq" id="XP_031571726.1"/>
    </source>
</evidence>
<evidence type="ECO:0000259" key="12">
    <source>
        <dbReference type="PROSITE" id="PS50262"/>
    </source>
</evidence>
<dbReference type="GO" id="GO:0004930">
    <property type="term" value="F:G protein-coupled receptor activity"/>
    <property type="evidence" value="ECO:0007669"/>
    <property type="project" value="UniProtKB-KW"/>
</dbReference>
<dbReference type="KEGG" id="aten:116305882"/>
<evidence type="ECO:0000256" key="2">
    <source>
        <dbReference type="ARBA" id="ARBA00022475"/>
    </source>
</evidence>
<evidence type="ECO:0000256" key="10">
    <source>
        <dbReference type="RuleBase" id="RU000688"/>
    </source>
</evidence>
<evidence type="ECO:0000256" key="6">
    <source>
        <dbReference type="ARBA" id="ARBA00023136"/>
    </source>
</evidence>
<dbReference type="PROSITE" id="PS50262">
    <property type="entry name" value="G_PROTEIN_RECEP_F1_2"/>
    <property type="match status" value="1"/>
</dbReference>
<dbReference type="RefSeq" id="XP_031571725.1">
    <property type="nucleotide sequence ID" value="XM_031715865.1"/>
</dbReference>
<comment type="subcellular location">
    <subcellularLocation>
        <location evidence="1">Cell membrane</location>
        <topology evidence="1">Multi-pass membrane protein</topology>
    </subcellularLocation>
</comment>
<dbReference type="PANTHER" id="PTHR24246:SF27">
    <property type="entry name" value="ADENOSINE RECEPTOR, ISOFORM A"/>
    <property type="match status" value="1"/>
</dbReference>
<feature type="transmembrane region" description="Helical" evidence="11">
    <location>
        <begin position="154"/>
        <end position="173"/>
    </location>
</feature>
<keyword evidence="6 11" id="KW-0472">Membrane</keyword>
<evidence type="ECO:0000256" key="11">
    <source>
        <dbReference type="SAM" id="Phobius"/>
    </source>
</evidence>
<organism evidence="13 14">
    <name type="scientific">Actinia tenebrosa</name>
    <name type="common">Australian red waratah sea anemone</name>
    <dbReference type="NCBI Taxonomy" id="6105"/>
    <lineage>
        <taxon>Eukaryota</taxon>
        <taxon>Metazoa</taxon>
        <taxon>Cnidaria</taxon>
        <taxon>Anthozoa</taxon>
        <taxon>Hexacorallia</taxon>
        <taxon>Actiniaria</taxon>
        <taxon>Actiniidae</taxon>
        <taxon>Actinia</taxon>
    </lineage>
</organism>
<evidence type="ECO:0000256" key="3">
    <source>
        <dbReference type="ARBA" id="ARBA00022692"/>
    </source>
</evidence>
<dbReference type="Proteomes" id="UP000515163">
    <property type="component" value="Unplaced"/>
</dbReference>
<evidence type="ECO:0000256" key="4">
    <source>
        <dbReference type="ARBA" id="ARBA00022989"/>
    </source>
</evidence>
<proteinExistence type="inferred from homology"/>
<sequence length="370" mass="42224">MSSATSTSTWENASKAVVMNATGYNMSDSKIQEISFEPLYDSCLIILAVLIIAINILIPVLFIRNRVLRTKTNMLLVSLAIADLVTGLLGIPMSIACNAFIEFPSLTGLCITAAVTYRFIAVSTIFHIFAITIERYISVSYPFKYVFWVQMSRVRVVIASIWIGSLLMALVQLSWQNFSDFSSEDPIKVKAGIIYNGIGIIVCFLVPLVVMVFIYCRMFMIIRKQLDHMKKLSPSGNNENCKPLSTERRAITIFALMLGIFTMSWLTWYMSIISVYTRNAEIISMPERWYDFFDFLRFSTSFINPLLYTFLKHDFRDALFSLLFSKSKQRKSAEHRTNNANLTMAPLAMLRSKYKSDNSSPEERKILDNV</sequence>
<feature type="transmembrane region" description="Helical" evidence="11">
    <location>
        <begin position="193"/>
        <end position="216"/>
    </location>
</feature>